<organism evidence="3 4">
    <name type="scientific">Kolteria novifilia</name>
    <dbReference type="NCBI Taxonomy" id="2527975"/>
    <lineage>
        <taxon>Bacteria</taxon>
        <taxon>Pseudomonadati</taxon>
        <taxon>Planctomycetota</taxon>
        <taxon>Planctomycetia</taxon>
        <taxon>Kolteriales</taxon>
        <taxon>Kolteriaceae</taxon>
        <taxon>Kolteria</taxon>
    </lineage>
</organism>
<reference evidence="3 4" key="1">
    <citation type="submission" date="2019-02" db="EMBL/GenBank/DDBJ databases">
        <title>Deep-cultivation of Planctomycetes and their phenomic and genomic characterization uncovers novel biology.</title>
        <authorList>
            <person name="Wiegand S."/>
            <person name="Jogler M."/>
            <person name="Boedeker C."/>
            <person name="Pinto D."/>
            <person name="Vollmers J."/>
            <person name="Rivas-Marin E."/>
            <person name="Kohn T."/>
            <person name="Peeters S.H."/>
            <person name="Heuer A."/>
            <person name="Rast P."/>
            <person name="Oberbeckmann S."/>
            <person name="Bunk B."/>
            <person name="Jeske O."/>
            <person name="Meyerdierks A."/>
            <person name="Storesund J.E."/>
            <person name="Kallscheuer N."/>
            <person name="Luecker S."/>
            <person name="Lage O.M."/>
            <person name="Pohl T."/>
            <person name="Merkel B.J."/>
            <person name="Hornburger P."/>
            <person name="Mueller R.-W."/>
            <person name="Bruemmer F."/>
            <person name="Labrenz M."/>
            <person name="Spormann A.M."/>
            <person name="Op den Camp H."/>
            <person name="Overmann J."/>
            <person name="Amann R."/>
            <person name="Jetten M.S.M."/>
            <person name="Mascher T."/>
            <person name="Medema M.H."/>
            <person name="Devos D.P."/>
            <person name="Kaster A.-K."/>
            <person name="Ovreas L."/>
            <person name="Rohde M."/>
            <person name="Galperin M.Y."/>
            <person name="Jogler C."/>
        </authorList>
    </citation>
    <scope>NUCLEOTIDE SEQUENCE [LARGE SCALE GENOMIC DNA]</scope>
    <source>
        <strain evidence="3 4">Pan216</strain>
    </source>
</reference>
<feature type="transmembrane region" description="Helical" evidence="2">
    <location>
        <begin position="6"/>
        <end position="25"/>
    </location>
</feature>
<evidence type="ECO:0008006" key="5">
    <source>
        <dbReference type="Google" id="ProtNLM"/>
    </source>
</evidence>
<evidence type="ECO:0000313" key="4">
    <source>
        <dbReference type="Proteomes" id="UP000317093"/>
    </source>
</evidence>
<keyword evidence="2" id="KW-0812">Transmembrane</keyword>
<sequence>MSTLGILMMGLSYSVVFSLTIYCFYRVLTTPDASEHEHSPLEIDTRDADPPAK</sequence>
<dbReference type="Proteomes" id="UP000317093">
    <property type="component" value="Chromosome"/>
</dbReference>
<dbReference type="EMBL" id="CP036279">
    <property type="protein sequence ID" value="QDU60940.1"/>
    <property type="molecule type" value="Genomic_DNA"/>
</dbReference>
<evidence type="ECO:0000256" key="1">
    <source>
        <dbReference type="SAM" id="MobiDB-lite"/>
    </source>
</evidence>
<gene>
    <name evidence="3" type="ORF">Pan216_17930</name>
</gene>
<keyword evidence="2" id="KW-1133">Transmembrane helix</keyword>
<keyword evidence="4" id="KW-1185">Reference proteome</keyword>
<keyword evidence="2" id="KW-0472">Membrane</keyword>
<accession>A0A518B1T2</accession>
<evidence type="ECO:0000256" key="2">
    <source>
        <dbReference type="SAM" id="Phobius"/>
    </source>
</evidence>
<proteinExistence type="predicted"/>
<dbReference type="AlphaFoldDB" id="A0A518B1T2"/>
<dbReference type="RefSeq" id="WP_419193420.1">
    <property type="nucleotide sequence ID" value="NZ_CP036279.1"/>
</dbReference>
<name>A0A518B1T2_9BACT</name>
<feature type="region of interest" description="Disordered" evidence="1">
    <location>
        <begin position="33"/>
        <end position="53"/>
    </location>
</feature>
<protein>
    <recommendedName>
        <fullName evidence="5">Cbb3-type cytochrome oxidase component FixQ</fullName>
    </recommendedName>
</protein>
<dbReference type="KEGG" id="knv:Pan216_17930"/>
<evidence type="ECO:0000313" key="3">
    <source>
        <dbReference type="EMBL" id="QDU60940.1"/>
    </source>
</evidence>